<keyword evidence="2" id="KW-0489">Methyltransferase</keyword>
<dbReference type="EMBL" id="NIQP01000005">
    <property type="protein sequence ID" value="PPB71524.1"/>
    <property type="molecule type" value="Genomic_DNA"/>
</dbReference>
<sequence>MQNKNEQKFYEILENLFIGAKISPKNDENGFICLLRAKSDYFSHFRKKFETLINEKTKNNSEFKEEIYDKLYDFFHRYFNESGALLYERTPAFYNLFTDAYTAKMPYEQVKSTKNDTELFYKTKDLYYVKSEKIYNDLDILLDGIKYEFDASNLKMKKSNEKQKELDFLLTECENLFGEIQDENTLKNGVIKFSVSNASSKMSDTKITDILKELKKANLSVSENELKKAFKIYEKQSNIDFFINKNAKEFLSRQLDLWIYQYLFTQTADFKEQRIKQISDFKEIALNLINFISAFENELCKIWLKPRFVINSNFVVSLSTLKKRGFDMSKLKTAKGYESQEDEWRELSLKSEDLLENENLAIDTKYFPEFKDEISKLLENSLDGTLIKSENFGALNSIKNRFKNSVDLIYIDPPFNTENNQFAYLDKFKDSTWLSMMSNRLEIAKNLLSSQGSIYVHLDYNGDYLARILLDDIFGKENFSNEVIWAYDKWTSSSDNFQRNHDTILFYKKENAVFNEIREITENLKEKYSKGYLLGGGYGSDGLVIYDKNNKKAEELANSGKYKVVYAEPNGKPVSDVWRIPFINPVASERIKSEENLTQKPEALLQRIINASSNGKTERENDLPLESDLQGGSSRINATPSLVLDFFAGSGTTLATAHKMGRKWLGVEMGEHFDTVILPRMKKVLSGEQGGISKAANFSGGGCFKYYELESYEQILRNIKFSPVPKDAENLRESEQDCFLFDEKLSRAYDENLALNLKNLGDEYANIDLKESFLNYGIKEFDTLNDEKIMQILRNFLVW</sequence>
<keyword evidence="3" id="KW-0808">Transferase</keyword>
<evidence type="ECO:0000313" key="5">
    <source>
        <dbReference type="Proteomes" id="UP000239685"/>
    </source>
</evidence>
<dbReference type="Pfam" id="PF01555">
    <property type="entry name" value="N6_N4_Mtase"/>
    <property type="match status" value="1"/>
</dbReference>
<dbReference type="PRINTS" id="PR00508">
    <property type="entry name" value="S21N4MTFRASE"/>
</dbReference>
<proteinExistence type="inferred from homology"/>
<reference evidence="4 5" key="1">
    <citation type="submission" date="2017-06" db="EMBL/GenBank/DDBJ databases">
        <title>Updating the genomic taxonomy and epidemiology of Campylobacter hyointestinalis; discovery in New Zealand farmed ruminants.</title>
        <authorList>
            <person name="Wilkinson D.A."/>
            <person name="Fayaz A."/>
            <person name="Biggs P.J."/>
            <person name="Midwinter A.C."/>
        </authorList>
    </citation>
    <scope>NUCLEOTIDE SEQUENCE [LARGE SCALE GENOMIC DNA]</scope>
    <source>
        <strain evidence="4 5">S1614a</strain>
    </source>
</reference>
<dbReference type="GO" id="GO:0032259">
    <property type="term" value="P:methylation"/>
    <property type="evidence" value="ECO:0007669"/>
    <property type="project" value="UniProtKB-KW"/>
</dbReference>
<dbReference type="InterPro" id="IPR029063">
    <property type="entry name" value="SAM-dependent_MTases_sf"/>
</dbReference>
<dbReference type="GO" id="GO:0008170">
    <property type="term" value="F:N-methyltransferase activity"/>
    <property type="evidence" value="ECO:0007669"/>
    <property type="project" value="InterPro"/>
</dbReference>
<dbReference type="InterPro" id="IPR002941">
    <property type="entry name" value="DNA_methylase_N4/N6"/>
</dbReference>
<organism evidence="4 5">
    <name type="scientific">Campylobacter hyointestinalis subsp. hyointestinalis</name>
    <dbReference type="NCBI Taxonomy" id="91352"/>
    <lineage>
        <taxon>Bacteria</taxon>
        <taxon>Pseudomonadati</taxon>
        <taxon>Campylobacterota</taxon>
        <taxon>Epsilonproteobacteria</taxon>
        <taxon>Campylobacterales</taxon>
        <taxon>Campylobacteraceae</taxon>
        <taxon>Campylobacter</taxon>
    </lineage>
</organism>
<evidence type="ECO:0000256" key="3">
    <source>
        <dbReference type="ARBA" id="ARBA00022679"/>
    </source>
</evidence>
<dbReference type="SUPFAM" id="SSF53335">
    <property type="entry name" value="S-adenosyl-L-methionine-dependent methyltransferases"/>
    <property type="match status" value="1"/>
</dbReference>
<protein>
    <submittedName>
        <fullName evidence="4">Uncharacterized protein</fullName>
    </submittedName>
</protein>
<gene>
    <name evidence="4" type="ORF">CDQ78_05925</name>
</gene>
<accession>A0A855N8Z0</accession>
<dbReference type="Gene3D" id="3.40.50.150">
    <property type="entry name" value="Vaccinia Virus protein VP39"/>
    <property type="match status" value="1"/>
</dbReference>
<dbReference type="GO" id="GO:0003677">
    <property type="term" value="F:DNA binding"/>
    <property type="evidence" value="ECO:0007669"/>
    <property type="project" value="InterPro"/>
</dbReference>
<dbReference type="InterPro" id="IPR001091">
    <property type="entry name" value="RM_Methyltransferase"/>
</dbReference>
<evidence type="ECO:0000256" key="1">
    <source>
        <dbReference type="ARBA" id="ARBA00006594"/>
    </source>
</evidence>
<dbReference type="InterPro" id="IPR002052">
    <property type="entry name" value="DNA_methylase_N6_adenine_CS"/>
</dbReference>
<comment type="similarity">
    <text evidence="1">Belongs to the N(4)/N(6)-methyltransferase family.</text>
</comment>
<dbReference type="Proteomes" id="UP000239685">
    <property type="component" value="Unassembled WGS sequence"/>
</dbReference>
<evidence type="ECO:0000256" key="2">
    <source>
        <dbReference type="ARBA" id="ARBA00022603"/>
    </source>
</evidence>
<dbReference type="PROSITE" id="PS00092">
    <property type="entry name" value="N6_MTASE"/>
    <property type="match status" value="1"/>
</dbReference>
<comment type="caution">
    <text evidence="4">The sequence shown here is derived from an EMBL/GenBank/DDBJ whole genome shotgun (WGS) entry which is preliminary data.</text>
</comment>
<name>A0A855N8Z0_CAMHY</name>
<evidence type="ECO:0000313" key="4">
    <source>
        <dbReference type="EMBL" id="PPB71524.1"/>
    </source>
</evidence>
<dbReference type="RefSeq" id="WP_104119592.1">
    <property type="nucleotide sequence ID" value="NZ_NIQI01000004.1"/>
</dbReference>
<dbReference type="AlphaFoldDB" id="A0A855N8Z0"/>